<sequence length="236" mass="25155">MSAASAQAHGTSLPNTLSTLVSRGGLGSLYRGFSPAMAEHALNRGILFGLGSVIKKKLPESWAEPVRDAASGGGAALFKTVMLHPADTIKCRWQLGQPRSELGGLYQGFGPAAMRSSVGMAIWLSVRNALERALQPSDPAEGPLISYRQFISGATASVVTDLCTFPLDTLKKNLQAAPSSARLTMSEMVTRLFADGGLRRFYVGYTPRLVMVSINGALFNVSLVVSKWLLGPIFPE</sequence>
<evidence type="ECO:0000313" key="11">
    <source>
        <dbReference type="EMBL" id="CAE0765469.1"/>
    </source>
</evidence>
<evidence type="ECO:0000256" key="6">
    <source>
        <dbReference type="ARBA" id="ARBA00022989"/>
    </source>
</evidence>
<evidence type="ECO:0000313" key="10">
    <source>
        <dbReference type="EMBL" id="CAE0765467.1"/>
    </source>
</evidence>
<dbReference type="PANTHER" id="PTHR45667">
    <property type="entry name" value="S-ADENOSYLMETHIONINE MITOCHONDRIAL CARRIER PROTEIN"/>
    <property type="match status" value="1"/>
</dbReference>
<evidence type="ECO:0000256" key="3">
    <source>
        <dbReference type="ARBA" id="ARBA00022448"/>
    </source>
</evidence>
<keyword evidence="3 9" id="KW-0813">Transport</keyword>
<proteinExistence type="inferred from homology"/>
<protein>
    <submittedName>
        <fullName evidence="11">Uncharacterized protein</fullName>
    </submittedName>
</protein>
<dbReference type="EMBL" id="HBIZ01028464">
    <property type="protein sequence ID" value="CAE0765469.1"/>
    <property type="molecule type" value="Transcribed_RNA"/>
</dbReference>
<dbReference type="AlphaFoldDB" id="A0A6S9WFC8"/>
<evidence type="ECO:0000256" key="7">
    <source>
        <dbReference type="ARBA" id="ARBA00023136"/>
    </source>
</evidence>
<dbReference type="SUPFAM" id="SSF103506">
    <property type="entry name" value="Mitochondrial carrier"/>
    <property type="match status" value="1"/>
</dbReference>
<name>A0A6S9WFC8_CHRCT</name>
<evidence type="ECO:0000256" key="1">
    <source>
        <dbReference type="ARBA" id="ARBA00004141"/>
    </source>
</evidence>
<evidence type="ECO:0000256" key="4">
    <source>
        <dbReference type="ARBA" id="ARBA00022692"/>
    </source>
</evidence>
<comment type="similarity">
    <text evidence="2 9">Belongs to the mitochondrial carrier (TC 2.A.29) family.</text>
</comment>
<evidence type="ECO:0000256" key="2">
    <source>
        <dbReference type="ARBA" id="ARBA00006375"/>
    </source>
</evidence>
<dbReference type="Gene3D" id="1.50.40.10">
    <property type="entry name" value="Mitochondrial carrier domain"/>
    <property type="match status" value="1"/>
</dbReference>
<dbReference type="EMBL" id="HBIZ01028462">
    <property type="protein sequence ID" value="CAE0765467.1"/>
    <property type="molecule type" value="Transcribed_RNA"/>
</dbReference>
<dbReference type="GO" id="GO:0016020">
    <property type="term" value="C:membrane"/>
    <property type="evidence" value="ECO:0007669"/>
    <property type="project" value="UniProtKB-SubCell"/>
</dbReference>
<keyword evidence="5" id="KW-0677">Repeat</keyword>
<evidence type="ECO:0000256" key="8">
    <source>
        <dbReference type="PROSITE-ProRule" id="PRU00282"/>
    </source>
</evidence>
<keyword evidence="7 8" id="KW-0472">Membrane</keyword>
<keyword evidence="6" id="KW-1133">Transmembrane helix</keyword>
<feature type="repeat" description="Solcar" evidence="8">
    <location>
        <begin position="144"/>
        <end position="229"/>
    </location>
</feature>
<evidence type="ECO:0000256" key="5">
    <source>
        <dbReference type="ARBA" id="ARBA00022737"/>
    </source>
</evidence>
<reference evidence="11" key="1">
    <citation type="submission" date="2021-01" db="EMBL/GenBank/DDBJ databases">
        <authorList>
            <person name="Corre E."/>
            <person name="Pelletier E."/>
            <person name="Niang G."/>
            <person name="Scheremetjew M."/>
            <person name="Finn R."/>
            <person name="Kale V."/>
            <person name="Holt S."/>
            <person name="Cochrane G."/>
            <person name="Meng A."/>
            <person name="Brown T."/>
            <person name="Cohen L."/>
        </authorList>
    </citation>
    <scope>NUCLEOTIDE SEQUENCE</scope>
    <source>
        <strain evidence="11">CCMP645</strain>
    </source>
</reference>
<dbReference type="PROSITE" id="PS50920">
    <property type="entry name" value="SOLCAR"/>
    <property type="match status" value="1"/>
</dbReference>
<evidence type="ECO:0000256" key="9">
    <source>
        <dbReference type="RuleBase" id="RU000488"/>
    </source>
</evidence>
<keyword evidence="4 8" id="KW-0812">Transmembrane</keyword>
<accession>A0A6S9WFC8</accession>
<organism evidence="11">
    <name type="scientific">Chrysotila carterae</name>
    <name type="common">Marine alga</name>
    <name type="synonym">Syracosphaera carterae</name>
    <dbReference type="NCBI Taxonomy" id="13221"/>
    <lineage>
        <taxon>Eukaryota</taxon>
        <taxon>Haptista</taxon>
        <taxon>Haptophyta</taxon>
        <taxon>Prymnesiophyceae</taxon>
        <taxon>Isochrysidales</taxon>
        <taxon>Isochrysidaceae</taxon>
        <taxon>Chrysotila</taxon>
    </lineage>
</organism>
<dbReference type="InterPro" id="IPR023395">
    <property type="entry name" value="MCP_dom_sf"/>
</dbReference>
<dbReference type="Pfam" id="PF00153">
    <property type="entry name" value="Mito_carr"/>
    <property type="match status" value="3"/>
</dbReference>
<comment type="subcellular location">
    <subcellularLocation>
        <location evidence="1">Membrane</location>
        <topology evidence="1">Multi-pass membrane protein</topology>
    </subcellularLocation>
</comment>
<dbReference type="InterPro" id="IPR018108">
    <property type="entry name" value="MCP_transmembrane"/>
</dbReference>
<gene>
    <name evidence="10" type="ORF">PCAR00345_LOCUS18079</name>
    <name evidence="11" type="ORF">PCAR00345_LOCUS18081</name>
</gene>